<sequence length="78" mass="8637">MANIFRQVLVAKVLMCPNKKKEPKREQNPDKHVQEPTGLEDSAANIKGVYPCSCSMVLTLAPRSIKSLQISKFPLKAA</sequence>
<organism evidence="2 3">
    <name type="scientific">Romanomermis culicivorax</name>
    <name type="common">Nematode worm</name>
    <dbReference type="NCBI Taxonomy" id="13658"/>
    <lineage>
        <taxon>Eukaryota</taxon>
        <taxon>Metazoa</taxon>
        <taxon>Ecdysozoa</taxon>
        <taxon>Nematoda</taxon>
        <taxon>Enoplea</taxon>
        <taxon>Dorylaimia</taxon>
        <taxon>Mermithida</taxon>
        <taxon>Mermithoidea</taxon>
        <taxon>Mermithidae</taxon>
        <taxon>Romanomermis</taxon>
    </lineage>
</organism>
<dbReference type="WBParaSite" id="nRc.2.0.1.t33131-RA">
    <property type="protein sequence ID" value="nRc.2.0.1.t33131-RA"/>
    <property type="gene ID" value="nRc.2.0.1.g33131"/>
</dbReference>
<proteinExistence type="predicted"/>
<name>A0A915K352_ROMCU</name>
<evidence type="ECO:0000313" key="3">
    <source>
        <dbReference type="WBParaSite" id="nRc.2.0.1.t33131-RA"/>
    </source>
</evidence>
<accession>A0A915K352</accession>
<protein>
    <submittedName>
        <fullName evidence="3">Uncharacterized protein</fullName>
    </submittedName>
</protein>
<reference evidence="3" key="1">
    <citation type="submission" date="2022-11" db="UniProtKB">
        <authorList>
            <consortium name="WormBaseParasite"/>
        </authorList>
    </citation>
    <scope>IDENTIFICATION</scope>
</reference>
<feature type="compositionally biased region" description="Basic and acidic residues" evidence="1">
    <location>
        <begin position="19"/>
        <end position="34"/>
    </location>
</feature>
<dbReference type="Proteomes" id="UP000887565">
    <property type="component" value="Unplaced"/>
</dbReference>
<evidence type="ECO:0000256" key="1">
    <source>
        <dbReference type="SAM" id="MobiDB-lite"/>
    </source>
</evidence>
<dbReference type="AlphaFoldDB" id="A0A915K352"/>
<evidence type="ECO:0000313" key="2">
    <source>
        <dbReference type="Proteomes" id="UP000887565"/>
    </source>
</evidence>
<keyword evidence="2" id="KW-1185">Reference proteome</keyword>
<feature type="region of interest" description="Disordered" evidence="1">
    <location>
        <begin position="19"/>
        <end position="39"/>
    </location>
</feature>